<evidence type="ECO:0000313" key="2">
    <source>
        <dbReference type="Proteomes" id="UP000499080"/>
    </source>
</evidence>
<comment type="caution">
    <text evidence="1">The sequence shown here is derived from an EMBL/GenBank/DDBJ whole genome shotgun (WGS) entry which is preliminary data.</text>
</comment>
<dbReference type="AlphaFoldDB" id="A0A4Y2UQU7"/>
<keyword evidence="2" id="KW-1185">Reference proteome</keyword>
<accession>A0A4Y2UQU7</accession>
<proteinExistence type="predicted"/>
<dbReference type="Proteomes" id="UP000499080">
    <property type="component" value="Unassembled WGS sequence"/>
</dbReference>
<gene>
    <name evidence="1" type="ORF">AVEN_241893_1</name>
</gene>
<reference evidence="1 2" key="1">
    <citation type="journal article" date="2019" name="Sci. Rep.">
        <title>Orb-weaving spider Araneus ventricosus genome elucidates the spidroin gene catalogue.</title>
        <authorList>
            <person name="Kono N."/>
            <person name="Nakamura H."/>
            <person name="Ohtoshi R."/>
            <person name="Moran D.A.P."/>
            <person name="Shinohara A."/>
            <person name="Yoshida Y."/>
            <person name="Fujiwara M."/>
            <person name="Mori M."/>
            <person name="Tomita M."/>
            <person name="Arakawa K."/>
        </authorList>
    </citation>
    <scope>NUCLEOTIDE SEQUENCE [LARGE SCALE GENOMIC DNA]</scope>
</reference>
<organism evidence="1 2">
    <name type="scientific">Araneus ventricosus</name>
    <name type="common">Orbweaver spider</name>
    <name type="synonym">Epeira ventricosa</name>
    <dbReference type="NCBI Taxonomy" id="182803"/>
    <lineage>
        <taxon>Eukaryota</taxon>
        <taxon>Metazoa</taxon>
        <taxon>Ecdysozoa</taxon>
        <taxon>Arthropoda</taxon>
        <taxon>Chelicerata</taxon>
        <taxon>Arachnida</taxon>
        <taxon>Araneae</taxon>
        <taxon>Araneomorphae</taxon>
        <taxon>Entelegynae</taxon>
        <taxon>Araneoidea</taxon>
        <taxon>Araneidae</taxon>
        <taxon>Araneus</taxon>
    </lineage>
</organism>
<protein>
    <submittedName>
        <fullName evidence="1">Uncharacterized protein</fullName>
    </submittedName>
</protein>
<sequence length="87" mass="9527">SVGLFKGLMARSCIDRAFHSSNTTAWQGGLAPFREPSSPSVWQPTFSLLDQKTHRFVATNIVYLIPQGVRETSSSVSVPKSTAPQDF</sequence>
<dbReference type="OrthoDB" id="10341766at2759"/>
<evidence type="ECO:0000313" key="1">
    <source>
        <dbReference type="EMBL" id="GBO15365.1"/>
    </source>
</evidence>
<name>A0A4Y2UQU7_ARAVE</name>
<feature type="non-terminal residue" evidence="1">
    <location>
        <position position="1"/>
    </location>
</feature>
<dbReference type="EMBL" id="BGPR01039411">
    <property type="protein sequence ID" value="GBO15365.1"/>
    <property type="molecule type" value="Genomic_DNA"/>
</dbReference>